<evidence type="ECO:0000313" key="2">
    <source>
        <dbReference type="Proteomes" id="UP001165186"/>
    </source>
</evidence>
<dbReference type="EMBL" id="BSXG01000015">
    <property type="protein sequence ID" value="GME24737.1"/>
    <property type="molecule type" value="Genomic_DNA"/>
</dbReference>
<comment type="caution">
    <text evidence="1">The sequence shown here is derived from an EMBL/GenBank/DDBJ whole genome shotgun (WGS) entry which is preliminary data.</text>
</comment>
<accession>A0ACB5RW38</accession>
<organism evidence="1 2">
    <name type="scientific">Neofusicoccum parvum</name>
    <dbReference type="NCBI Taxonomy" id="310453"/>
    <lineage>
        <taxon>Eukaryota</taxon>
        <taxon>Fungi</taxon>
        <taxon>Dikarya</taxon>
        <taxon>Ascomycota</taxon>
        <taxon>Pezizomycotina</taxon>
        <taxon>Dothideomycetes</taxon>
        <taxon>Dothideomycetes incertae sedis</taxon>
        <taxon>Botryosphaeriales</taxon>
        <taxon>Botryosphaeriaceae</taxon>
        <taxon>Neofusicoccum</taxon>
    </lineage>
</organism>
<keyword evidence="2" id="KW-1185">Reference proteome</keyword>
<evidence type="ECO:0000313" key="1">
    <source>
        <dbReference type="EMBL" id="GME24737.1"/>
    </source>
</evidence>
<gene>
    <name evidence="1" type="primary">g5878</name>
    <name evidence="1" type="ORF">NpPPO83_00005878</name>
</gene>
<dbReference type="Proteomes" id="UP001165186">
    <property type="component" value="Unassembled WGS sequence"/>
</dbReference>
<reference evidence="1" key="1">
    <citation type="submission" date="2024-09" db="EMBL/GenBank/DDBJ databases">
        <title>Draft Genome Sequences of Neofusicoccum parvum.</title>
        <authorList>
            <person name="Ashida A."/>
            <person name="Camagna M."/>
            <person name="Tanaka A."/>
            <person name="Takemoto D."/>
        </authorList>
    </citation>
    <scope>NUCLEOTIDE SEQUENCE</scope>
    <source>
        <strain evidence="1">PPO83</strain>
    </source>
</reference>
<sequence>MANAAPAVYDPNAPVFSQKLPIKERASMYSKYIRASPDYNRFDASALRNVELLHAEARDPKTGDKDKPLAYTVWKVYVPEELTNAGNALHGGAVATLFDMLTSFTISACDKIEGTGWEVNNVSRTLNCAYLKPILQGEYMRVECEVTALGKRNGLCRGVMKKWNKNAEDGAGGDVCYTCEHGKVNTGIESPKL</sequence>
<protein>
    <submittedName>
        <fullName evidence="1">Cop9 signalosome subunit 1</fullName>
    </submittedName>
</protein>
<name>A0ACB5RW38_9PEZI</name>
<proteinExistence type="predicted"/>